<reference evidence="11 13" key="2">
    <citation type="submission" date="2023-09" db="EMBL/GenBank/DDBJ databases">
        <title>Complete-Gapless Cercospora beticola genome.</title>
        <authorList>
            <person name="Wyatt N.A."/>
            <person name="Spanner R.E."/>
            <person name="Bolton M.D."/>
        </authorList>
    </citation>
    <scope>NUCLEOTIDE SEQUENCE [LARGE SCALE GENOMIC DNA]</scope>
    <source>
        <strain evidence="11">Cb09-40</strain>
    </source>
</reference>
<evidence type="ECO:0000259" key="9">
    <source>
        <dbReference type="Pfam" id="PF13813"/>
    </source>
</evidence>
<dbReference type="GO" id="GO:0008374">
    <property type="term" value="F:O-acyltransferase activity"/>
    <property type="evidence" value="ECO:0007669"/>
    <property type="project" value="InterPro"/>
</dbReference>
<evidence type="ECO:0000313" key="13">
    <source>
        <dbReference type="Proteomes" id="UP001302367"/>
    </source>
</evidence>
<feature type="domain" description="Wax synthase" evidence="9">
    <location>
        <begin position="237"/>
        <end position="322"/>
    </location>
</feature>
<dbReference type="Proteomes" id="UP001302367">
    <property type="component" value="Chromosome 2"/>
</dbReference>
<sequence>MSTGRLVAITHCLVFISIKLPSLLFQPVPAFALRCGIAFVLHILAYWALAIAAEGTKTSTIQAKTVTEYEKRKGARDVVPDVKQIGWIAAVYSLVLPYLSPGLHPWTELVVRVSCFFLACKVVDLVALKAQKPPLLLSEGDMKDWKRKVEYVGRLFTEARYASFDIAIDDKPKRKLWREKHSARYEIFWIWGPRIIIPIAALLFPVAELQILLVLVIISSGLEFEHAIVHPYCPNYLFLAPFAASGMAEFWAVHWHQGAQSWLISVGFRPSKWSAMEVLRCSKDIGNAVGVLGTFALSGVWHAWCAAVLSERPWMAGTSMFLVFVSQGVGCLLERRLWKNRDPNWVMKMISWTFAIECGALWLRCMVPTLKEGVLLMSLR</sequence>
<evidence type="ECO:0000256" key="8">
    <source>
        <dbReference type="SAM" id="Phobius"/>
    </source>
</evidence>
<feature type="transmembrane region" description="Helical" evidence="8">
    <location>
        <begin position="31"/>
        <end position="52"/>
    </location>
</feature>
<feature type="transmembrane region" description="Helical" evidence="8">
    <location>
        <begin position="195"/>
        <end position="218"/>
    </location>
</feature>
<evidence type="ECO:0000256" key="2">
    <source>
        <dbReference type="ARBA" id="ARBA00005179"/>
    </source>
</evidence>
<dbReference type="InterPro" id="IPR044851">
    <property type="entry name" value="Wax_synthase"/>
</dbReference>
<evidence type="ECO:0000313" key="11">
    <source>
        <dbReference type="EMBL" id="WPA98360.1"/>
    </source>
</evidence>
<feature type="transmembrane region" description="Helical" evidence="8">
    <location>
        <begin position="285"/>
        <end position="309"/>
    </location>
</feature>
<dbReference type="Proteomes" id="UP000230605">
    <property type="component" value="Chromosome 2"/>
</dbReference>
<dbReference type="AlphaFoldDB" id="A0A2G5HY46"/>
<keyword evidence="13" id="KW-1185">Reference proteome</keyword>
<comment type="pathway">
    <text evidence="2">Secondary metabolite biosynthesis.</text>
</comment>
<feature type="transmembrane region" description="Helical" evidence="8">
    <location>
        <begin position="315"/>
        <end position="333"/>
    </location>
</feature>
<dbReference type="Pfam" id="PF13813">
    <property type="entry name" value="MBOAT_2"/>
    <property type="match status" value="1"/>
</dbReference>
<dbReference type="EMBL" id="LKMD01000102">
    <property type="protein sequence ID" value="PIA97203.1"/>
    <property type="molecule type" value="Genomic_DNA"/>
</dbReference>
<dbReference type="PANTHER" id="PTHR31595:SF57">
    <property type="entry name" value="OS04G0481900 PROTEIN"/>
    <property type="match status" value="1"/>
</dbReference>
<evidence type="ECO:0000313" key="12">
    <source>
        <dbReference type="Proteomes" id="UP000230605"/>
    </source>
</evidence>
<keyword evidence="7 8" id="KW-0472">Membrane</keyword>
<evidence type="ECO:0000256" key="5">
    <source>
        <dbReference type="ARBA" id="ARBA00022692"/>
    </source>
</evidence>
<feature type="transmembrane region" description="Helical" evidence="8">
    <location>
        <begin position="238"/>
        <end position="264"/>
    </location>
</feature>
<comment type="similarity">
    <text evidence="3">Belongs to the wax synthase family.</text>
</comment>
<keyword evidence="6 8" id="KW-1133">Transmembrane helix</keyword>
<evidence type="ECO:0000256" key="7">
    <source>
        <dbReference type="ARBA" id="ARBA00023136"/>
    </source>
</evidence>
<accession>A0A2G5HY46</accession>
<name>A0A2G5HY46_CERBT</name>
<evidence type="ECO:0000313" key="10">
    <source>
        <dbReference type="EMBL" id="PIA97203.1"/>
    </source>
</evidence>
<evidence type="ECO:0000256" key="4">
    <source>
        <dbReference type="ARBA" id="ARBA00022679"/>
    </source>
</evidence>
<evidence type="ECO:0000256" key="1">
    <source>
        <dbReference type="ARBA" id="ARBA00004141"/>
    </source>
</evidence>
<proteinExistence type="inferred from homology"/>
<dbReference type="GO" id="GO:0016020">
    <property type="term" value="C:membrane"/>
    <property type="evidence" value="ECO:0007669"/>
    <property type="project" value="UniProtKB-SubCell"/>
</dbReference>
<comment type="subcellular location">
    <subcellularLocation>
        <location evidence="1">Membrane</location>
        <topology evidence="1">Multi-pass membrane protein</topology>
    </subcellularLocation>
</comment>
<dbReference type="OrthoDB" id="1077582at2759"/>
<keyword evidence="4" id="KW-0808">Transferase</keyword>
<feature type="transmembrane region" description="Helical" evidence="8">
    <location>
        <begin position="7"/>
        <end position="25"/>
    </location>
</feature>
<dbReference type="GO" id="GO:0006629">
    <property type="term" value="P:lipid metabolic process"/>
    <property type="evidence" value="ECO:0007669"/>
    <property type="project" value="InterPro"/>
</dbReference>
<protein>
    <recommendedName>
        <fullName evidence="9">Wax synthase domain-containing protein</fullName>
    </recommendedName>
</protein>
<keyword evidence="5 8" id="KW-0812">Transmembrane</keyword>
<reference evidence="10 12" key="1">
    <citation type="submission" date="2015-10" db="EMBL/GenBank/DDBJ databases">
        <title>The cercosporin biosynthetic gene cluster was horizontally transferred to several fungal lineages and shown to be expanded in Cercospora beticola based on microsynteny with recipient genomes.</title>
        <authorList>
            <person name="De Jonge R."/>
            <person name="Ebert M.K."/>
            <person name="Suttle J.C."/>
            <person name="Jurick Ii W.M."/>
            <person name="Secor G.A."/>
            <person name="Thomma B.P."/>
            <person name="Van De Peer Y."/>
            <person name="Bolton M.D."/>
        </authorList>
    </citation>
    <scope>NUCLEOTIDE SEQUENCE [LARGE SCALE GENOMIC DNA]</scope>
    <source>
        <strain evidence="10 12">09-40</strain>
    </source>
</reference>
<evidence type="ECO:0000256" key="3">
    <source>
        <dbReference type="ARBA" id="ARBA00007282"/>
    </source>
</evidence>
<gene>
    <name evidence="10" type="ORF">CB0940_05777</name>
    <name evidence="11" type="ORF">RHO25_002972</name>
</gene>
<evidence type="ECO:0000256" key="6">
    <source>
        <dbReference type="ARBA" id="ARBA00022989"/>
    </source>
</evidence>
<dbReference type="EMBL" id="CP134185">
    <property type="protein sequence ID" value="WPA98360.1"/>
    <property type="molecule type" value="Genomic_DNA"/>
</dbReference>
<dbReference type="PANTHER" id="PTHR31595">
    <property type="entry name" value="LONG-CHAIN-ALCOHOL O-FATTY-ACYLTRANSFERASE 3-RELATED"/>
    <property type="match status" value="1"/>
</dbReference>
<organism evidence="10 12">
    <name type="scientific">Cercospora beticola</name>
    <name type="common">Sugarbeet leaf spot fungus</name>
    <dbReference type="NCBI Taxonomy" id="122368"/>
    <lineage>
        <taxon>Eukaryota</taxon>
        <taxon>Fungi</taxon>
        <taxon>Dikarya</taxon>
        <taxon>Ascomycota</taxon>
        <taxon>Pezizomycotina</taxon>
        <taxon>Dothideomycetes</taxon>
        <taxon>Dothideomycetidae</taxon>
        <taxon>Mycosphaerellales</taxon>
        <taxon>Mycosphaerellaceae</taxon>
        <taxon>Cercospora</taxon>
    </lineage>
</organism>
<dbReference type="InterPro" id="IPR032805">
    <property type="entry name" value="Wax_synthase_dom"/>
</dbReference>